<comment type="caution">
    <text evidence="1">The sequence shown here is derived from an EMBL/GenBank/DDBJ whole genome shotgun (WGS) entry which is preliminary data.</text>
</comment>
<reference evidence="1 2" key="1">
    <citation type="journal article" date="2019" name="Nat. Med.">
        <title>A library of human gut bacterial isolates paired with longitudinal multiomics data enables mechanistic microbiome research.</title>
        <authorList>
            <person name="Poyet M."/>
            <person name="Groussin M."/>
            <person name="Gibbons S.M."/>
            <person name="Avila-Pacheco J."/>
            <person name="Jiang X."/>
            <person name="Kearney S.M."/>
            <person name="Perrotta A.R."/>
            <person name="Berdy B."/>
            <person name="Zhao S."/>
            <person name="Lieberman T.D."/>
            <person name="Swanson P.K."/>
            <person name="Smith M."/>
            <person name="Roesemann S."/>
            <person name="Alexander J.E."/>
            <person name="Rich S.A."/>
            <person name="Livny J."/>
            <person name="Vlamakis H."/>
            <person name="Clish C."/>
            <person name="Bullock K."/>
            <person name="Deik A."/>
            <person name="Scott J."/>
            <person name="Pierce K.A."/>
            <person name="Xavier R.J."/>
            <person name="Alm E.J."/>
        </authorList>
    </citation>
    <scope>NUCLEOTIDE SEQUENCE [LARGE SCALE GENOMIC DNA]</scope>
    <source>
        <strain evidence="1 2">BIOML-A10</strain>
    </source>
</reference>
<proteinExistence type="predicted"/>
<evidence type="ECO:0000313" key="2">
    <source>
        <dbReference type="Proteomes" id="UP000422221"/>
    </source>
</evidence>
<dbReference type="AlphaFoldDB" id="A0A7J4XLU7"/>
<accession>A0A7J4XLU7</accession>
<name>A0A7J4XLU7_9BACE</name>
<dbReference type="RefSeq" id="WP_130058401.1">
    <property type="nucleotide sequence ID" value="NZ_RCXT01000003.1"/>
</dbReference>
<protein>
    <submittedName>
        <fullName evidence="1">Uncharacterized protein</fullName>
    </submittedName>
</protein>
<sequence>MTQEEAIKEISEWANSSHAHLCNREGFPMGYKAGIAQAKTIVLGILSKINTKQVEQWEKTSRELQKP</sequence>
<dbReference type="Proteomes" id="UP000422221">
    <property type="component" value="Unassembled WGS sequence"/>
</dbReference>
<gene>
    <name evidence="1" type="ORF">F3F73_05985</name>
</gene>
<evidence type="ECO:0000313" key="1">
    <source>
        <dbReference type="EMBL" id="KAA3767940.1"/>
    </source>
</evidence>
<dbReference type="EMBL" id="VWMK01000004">
    <property type="protein sequence ID" value="KAA3767940.1"/>
    <property type="molecule type" value="Genomic_DNA"/>
</dbReference>
<organism evidence="1 2">
    <name type="scientific">Bacteroides salyersiae</name>
    <dbReference type="NCBI Taxonomy" id="291644"/>
    <lineage>
        <taxon>Bacteria</taxon>
        <taxon>Pseudomonadati</taxon>
        <taxon>Bacteroidota</taxon>
        <taxon>Bacteroidia</taxon>
        <taxon>Bacteroidales</taxon>
        <taxon>Bacteroidaceae</taxon>
        <taxon>Bacteroides</taxon>
    </lineage>
</organism>